<proteinExistence type="predicted"/>
<evidence type="ECO:0000256" key="2">
    <source>
        <dbReference type="SAM" id="Phobius"/>
    </source>
</evidence>
<organism evidence="3 4">
    <name type="scientific">Streptomyces roseochromogenus subsp. oscitans DS 12.976</name>
    <dbReference type="NCBI Taxonomy" id="1352936"/>
    <lineage>
        <taxon>Bacteria</taxon>
        <taxon>Bacillati</taxon>
        <taxon>Actinomycetota</taxon>
        <taxon>Actinomycetes</taxon>
        <taxon>Kitasatosporales</taxon>
        <taxon>Streptomycetaceae</taxon>
        <taxon>Streptomyces</taxon>
    </lineage>
</organism>
<keyword evidence="2" id="KW-0812">Transmembrane</keyword>
<feature type="region of interest" description="Disordered" evidence="1">
    <location>
        <begin position="94"/>
        <end position="149"/>
    </location>
</feature>
<name>V6KHF5_STRRC</name>
<accession>V6KHF5</accession>
<dbReference type="AlphaFoldDB" id="V6KHF5"/>
<keyword evidence="2" id="KW-1133">Transmembrane helix</keyword>
<keyword evidence="2" id="KW-0472">Membrane</keyword>
<dbReference type="EMBL" id="AWQX01000145">
    <property type="protein sequence ID" value="EST31507.1"/>
    <property type="molecule type" value="Genomic_DNA"/>
</dbReference>
<feature type="compositionally biased region" description="Polar residues" evidence="1">
    <location>
        <begin position="111"/>
        <end position="139"/>
    </location>
</feature>
<dbReference type="STRING" id="1352936.M878_16695"/>
<feature type="region of interest" description="Disordered" evidence="1">
    <location>
        <begin position="1"/>
        <end position="23"/>
    </location>
</feature>
<feature type="transmembrane region" description="Helical" evidence="2">
    <location>
        <begin position="70"/>
        <end position="89"/>
    </location>
</feature>
<reference evidence="3 4" key="1">
    <citation type="journal article" date="2014" name="Genome Announc.">
        <title>Draft Genome Sequence of Streptomyces roseochromogenes subsp. oscitans DS 12.976, Producer of the Aminocoumarin Antibiotic Clorobiocin.</title>
        <authorList>
            <person name="Ruckert C."/>
            <person name="Kalinowski J."/>
            <person name="Heide L."/>
            <person name="Apel A.K."/>
        </authorList>
    </citation>
    <scope>NUCLEOTIDE SEQUENCE [LARGE SCALE GENOMIC DNA]</scope>
    <source>
        <strain evidence="3 4">DS 12.976</strain>
    </source>
</reference>
<evidence type="ECO:0000256" key="1">
    <source>
        <dbReference type="SAM" id="MobiDB-lite"/>
    </source>
</evidence>
<feature type="region of interest" description="Disordered" evidence="1">
    <location>
        <begin position="37"/>
        <end position="64"/>
    </location>
</feature>
<dbReference type="PATRIC" id="fig|1352936.5.peg.3511"/>
<evidence type="ECO:0000313" key="4">
    <source>
        <dbReference type="Proteomes" id="UP000017984"/>
    </source>
</evidence>
<keyword evidence="4" id="KW-1185">Reference proteome</keyword>
<evidence type="ECO:0000313" key="3">
    <source>
        <dbReference type="EMBL" id="EST31507.1"/>
    </source>
</evidence>
<dbReference type="Proteomes" id="UP000017984">
    <property type="component" value="Chromosome"/>
</dbReference>
<dbReference type="HOGENOM" id="CLU_057694_0_0_11"/>
<evidence type="ECO:0008006" key="5">
    <source>
        <dbReference type="Google" id="ProtNLM"/>
    </source>
</evidence>
<gene>
    <name evidence="3" type="ORF">M878_16695</name>
</gene>
<comment type="caution">
    <text evidence="3">The sequence shown here is derived from an EMBL/GenBank/DDBJ whole genome shotgun (WGS) entry which is preliminary data.</text>
</comment>
<protein>
    <recommendedName>
        <fullName evidence="5">Serine/threonine protein kinase</fullName>
    </recommendedName>
</protein>
<sequence length="293" mass="31768">MRSAPEPDAGTHVVPVPSADPHRLPIVRRRGELVRLRRRRAGLPETHPHGRHKRAREEAGSSPRSLGRTLLLLILLLLAGAVAYAMLFMPKQGESGAAGSERTGSAGEASTAPSRTPEPSTGQSAPQSSAPATDTQTDGDPSVADGFTLRKDPEGFQIAVAKGWDRTPKNGSGQVVYAHGDFELIVVPGRDSATMYGGDPMAYQRDKESELQPYRSSSWATATGLRTIEVGGRTMAEGQFTWTDGQGQDLFVRNMAILLNGRYHIVQVRGPEAQRDEVTRFYEQATATYRYTG</sequence>